<comment type="caution">
    <text evidence="11">The sequence shown here is derived from an EMBL/GenBank/DDBJ whole genome shotgun (WGS) entry which is preliminary data.</text>
</comment>
<dbReference type="InterPro" id="IPR000760">
    <property type="entry name" value="Inositol_monophosphatase-like"/>
</dbReference>
<dbReference type="InterPro" id="IPR020550">
    <property type="entry name" value="Inositol_monophosphatase_CS"/>
</dbReference>
<dbReference type="RefSeq" id="WP_008616711.1">
    <property type="nucleotide sequence ID" value="NZ_AONQ01000020.1"/>
</dbReference>
<evidence type="ECO:0000313" key="12">
    <source>
        <dbReference type="Proteomes" id="UP000011744"/>
    </source>
</evidence>
<feature type="binding site" evidence="10">
    <location>
        <position position="91"/>
    </location>
    <ligand>
        <name>Mg(2+)</name>
        <dbReference type="ChEBI" id="CHEBI:18420"/>
        <label>1</label>
        <note>catalytic</note>
    </ligand>
</feature>
<keyword evidence="3 9" id="KW-1003">Cell membrane</keyword>
<feature type="binding site" evidence="9">
    <location>
        <position position="94"/>
    </location>
    <ligand>
        <name>Mg(2+)</name>
        <dbReference type="ChEBI" id="CHEBI:18420"/>
        <label>2</label>
    </ligand>
</feature>
<feature type="binding site" evidence="9">
    <location>
        <position position="71"/>
    </location>
    <ligand>
        <name>substrate</name>
    </ligand>
</feature>
<dbReference type="GO" id="GO:0005886">
    <property type="term" value="C:plasma membrane"/>
    <property type="evidence" value="ECO:0007669"/>
    <property type="project" value="UniProtKB-SubCell"/>
</dbReference>
<keyword evidence="8 9" id="KW-0472">Membrane</keyword>
<dbReference type="EC" id="3.1.3.7" evidence="9"/>
<evidence type="ECO:0000256" key="9">
    <source>
        <dbReference type="HAMAP-Rule" id="MF_02095"/>
    </source>
</evidence>
<dbReference type="STRING" id="1244869.H261_09262"/>
<accession>M2YB45</accession>
<feature type="binding site" evidence="9">
    <location>
        <position position="91"/>
    </location>
    <ligand>
        <name>Mg(2+)</name>
        <dbReference type="ChEBI" id="CHEBI:18420"/>
        <label>1</label>
    </ligand>
</feature>
<feature type="binding site" evidence="9">
    <location>
        <begin position="93"/>
        <end position="96"/>
    </location>
    <ligand>
        <name>substrate</name>
    </ligand>
</feature>
<proteinExistence type="inferred from homology"/>
<keyword evidence="6 9" id="KW-0378">Hydrolase</keyword>
<dbReference type="EMBL" id="AONQ01000020">
    <property type="protein sequence ID" value="EME70236.1"/>
    <property type="molecule type" value="Genomic_DNA"/>
</dbReference>
<feature type="binding site" evidence="10">
    <location>
        <position position="93"/>
    </location>
    <ligand>
        <name>Mg(2+)</name>
        <dbReference type="ChEBI" id="CHEBI:18420"/>
        <label>2</label>
    </ligand>
</feature>
<dbReference type="InterPro" id="IPR006240">
    <property type="entry name" value="CysQ"/>
</dbReference>
<feature type="binding site" evidence="9">
    <location>
        <position position="91"/>
    </location>
    <ligand>
        <name>Mg(2+)</name>
        <dbReference type="ChEBI" id="CHEBI:18420"/>
        <label>2</label>
    </ligand>
</feature>
<dbReference type="GO" id="GO:0046854">
    <property type="term" value="P:phosphatidylinositol phosphate biosynthetic process"/>
    <property type="evidence" value="ECO:0007669"/>
    <property type="project" value="InterPro"/>
</dbReference>
<evidence type="ECO:0000256" key="5">
    <source>
        <dbReference type="ARBA" id="ARBA00022723"/>
    </source>
</evidence>
<feature type="binding site" evidence="9">
    <location>
        <position position="216"/>
    </location>
    <ligand>
        <name>Mg(2+)</name>
        <dbReference type="ChEBI" id="CHEBI:18420"/>
        <label>2</label>
    </ligand>
</feature>
<dbReference type="Gene3D" id="3.30.540.10">
    <property type="entry name" value="Fructose-1,6-Bisphosphatase, subunit A, domain 1"/>
    <property type="match status" value="1"/>
</dbReference>
<keyword evidence="7 9" id="KW-0460">Magnesium</keyword>
<feature type="binding site" evidence="10">
    <location>
        <position position="216"/>
    </location>
    <ligand>
        <name>Mg(2+)</name>
        <dbReference type="ChEBI" id="CHEBI:18420"/>
        <label>1</label>
        <note>catalytic</note>
    </ligand>
</feature>
<protein>
    <recommendedName>
        <fullName evidence="9">3'(2'),5'-bisphosphate nucleotidase CysQ</fullName>
        <ecNumber evidence="9">3.1.3.7</ecNumber>
    </recommendedName>
    <alternativeName>
        <fullName evidence="9">3'(2'),5-bisphosphonucleoside 3'(2')-phosphohydrolase</fullName>
    </alternativeName>
    <alternativeName>
        <fullName evidence="9">3'-phosphoadenosine 5'-phosphate phosphatase</fullName>
        <shortName evidence="9">PAP phosphatase</shortName>
    </alternativeName>
</protein>
<reference evidence="11 12" key="1">
    <citation type="journal article" date="2014" name="Genome Announc.">
        <title>Draft Genome Sequence of Magnetospirillum sp. Strain SO-1, a Freshwater Magnetotactic Bacterium Isolated from the Ol'khovka River, Russia.</title>
        <authorList>
            <person name="Grouzdev D.S."/>
            <person name="Dziuba M.V."/>
            <person name="Sukhacheva M.S."/>
            <person name="Mardanov A.V."/>
            <person name="Beletskiy A.V."/>
            <person name="Kuznetsov B.B."/>
            <person name="Skryabin K.G."/>
        </authorList>
    </citation>
    <scope>NUCLEOTIDE SEQUENCE [LARGE SCALE GENOMIC DNA]</scope>
    <source>
        <strain evidence="11 12">SO-1</strain>
    </source>
</reference>
<dbReference type="GO" id="GO:0000287">
    <property type="term" value="F:magnesium ion binding"/>
    <property type="evidence" value="ECO:0007669"/>
    <property type="project" value="UniProtKB-UniRule"/>
</dbReference>
<evidence type="ECO:0000256" key="1">
    <source>
        <dbReference type="ARBA" id="ARBA00001625"/>
    </source>
</evidence>
<dbReference type="PRINTS" id="PR00377">
    <property type="entry name" value="IMPHPHTASES"/>
</dbReference>
<comment type="cofactor">
    <cofactor evidence="9 10">
        <name>Mg(2+)</name>
        <dbReference type="ChEBI" id="CHEBI:18420"/>
    </cofactor>
</comment>
<keyword evidence="5 9" id="KW-0479">Metal-binding</keyword>
<feature type="binding site" evidence="9">
    <location>
        <position position="93"/>
    </location>
    <ligand>
        <name>Mg(2+)</name>
        <dbReference type="ChEBI" id="CHEBI:18420"/>
        <label>1</label>
    </ligand>
</feature>
<dbReference type="GO" id="GO:0008441">
    <property type="term" value="F:3'(2'),5'-bisphosphate nucleotidase activity"/>
    <property type="evidence" value="ECO:0007669"/>
    <property type="project" value="UniProtKB-UniRule"/>
</dbReference>
<feature type="binding site" evidence="9">
    <location>
        <position position="216"/>
    </location>
    <ligand>
        <name>substrate</name>
    </ligand>
</feature>
<evidence type="ECO:0000256" key="3">
    <source>
        <dbReference type="ARBA" id="ARBA00022475"/>
    </source>
</evidence>
<dbReference type="InterPro" id="IPR020583">
    <property type="entry name" value="Inositol_monoP_metal-BS"/>
</dbReference>
<evidence type="ECO:0000313" key="11">
    <source>
        <dbReference type="EMBL" id="EME70236.1"/>
    </source>
</evidence>
<organism evidence="11 12">
    <name type="scientific">Paramagnetospirillum caucaseum</name>
    <dbReference type="NCBI Taxonomy" id="1244869"/>
    <lineage>
        <taxon>Bacteria</taxon>
        <taxon>Pseudomonadati</taxon>
        <taxon>Pseudomonadota</taxon>
        <taxon>Alphaproteobacteria</taxon>
        <taxon>Rhodospirillales</taxon>
        <taxon>Magnetospirillaceae</taxon>
        <taxon>Paramagnetospirillum</taxon>
    </lineage>
</organism>
<dbReference type="AlphaFoldDB" id="M2YB45"/>
<comment type="subcellular location">
    <subcellularLocation>
        <location evidence="9">Cell inner membrane</location>
        <topology evidence="9">Peripheral membrane protein</topology>
        <orientation evidence="9">Cytoplasmic side</orientation>
    </subcellularLocation>
</comment>
<feature type="binding site" evidence="10">
    <location>
        <position position="71"/>
    </location>
    <ligand>
        <name>Mg(2+)</name>
        <dbReference type="ChEBI" id="CHEBI:18420"/>
        <label>1</label>
        <note>catalytic</note>
    </ligand>
</feature>
<dbReference type="GO" id="GO:0050427">
    <property type="term" value="P:3'-phosphoadenosine 5'-phosphosulfate metabolic process"/>
    <property type="evidence" value="ECO:0007669"/>
    <property type="project" value="TreeGrafter"/>
</dbReference>
<evidence type="ECO:0000256" key="2">
    <source>
        <dbReference type="ARBA" id="ARBA00005289"/>
    </source>
</evidence>
<keyword evidence="12" id="KW-1185">Reference proteome</keyword>
<dbReference type="CDD" id="cd01638">
    <property type="entry name" value="CysQ"/>
    <property type="match status" value="1"/>
</dbReference>
<feature type="binding site" evidence="10">
    <location>
        <position position="94"/>
    </location>
    <ligand>
        <name>Mg(2+)</name>
        <dbReference type="ChEBI" id="CHEBI:18420"/>
        <label>1</label>
        <note>catalytic</note>
    </ligand>
</feature>
<evidence type="ECO:0000256" key="6">
    <source>
        <dbReference type="ARBA" id="ARBA00022801"/>
    </source>
</evidence>
<dbReference type="NCBIfam" id="TIGR01331">
    <property type="entry name" value="bisphos_cysQ"/>
    <property type="match status" value="1"/>
</dbReference>
<evidence type="ECO:0000256" key="7">
    <source>
        <dbReference type="ARBA" id="ARBA00022842"/>
    </source>
</evidence>
<dbReference type="SUPFAM" id="SSF56655">
    <property type="entry name" value="Carbohydrate phosphatase"/>
    <property type="match status" value="1"/>
</dbReference>
<dbReference type="Pfam" id="PF00459">
    <property type="entry name" value="Inositol_P"/>
    <property type="match status" value="1"/>
</dbReference>
<dbReference type="PATRIC" id="fig|1244869.3.peg.1869"/>
<gene>
    <name evidence="9" type="primary">cysQ</name>
    <name evidence="11" type="ORF">H261_09262</name>
</gene>
<dbReference type="PROSITE" id="PS00630">
    <property type="entry name" value="IMP_2"/>
    <property type="match status" value="1"/>
</dbReference>
<dbReference type="Gene3D" id="3.40.190.80">
    <property type="match status" value="1"/>
</dbReference>
<dbReference type="InterPro" id="IPR050725">
    <property type="entry name" value="CysQ/Inositol_MonoPase"/>
</dbReference>
<keyword evidence="4 9" id="KW-0997">Cell inner membrane</keyword>
<dbReference type="GO" id="GO:0000103">
    <property type="term" value="P:sulfate assimilation"/>
    <property type="evidence" value="ECO:0007669"/>
    <property type="project" value="TreeGrafter"/>
</dbReference>
<dbReference type="PROSITE" id="PS00629">
    <property type="entry name" value="IMP_1"/>
    <property type="match status" value="1"/>
</dbReference>
<sequence>MSLPADLSPLLEPLEDLARRAGAVIMEVYQSDFAVRDKDDASPVTEADEKAEAVILPGLAALAPGVPVVAEEQVAAGRIPEIGAGPFWLVDPLDGTKEFIKRNGEFTVNIGLIRDGVPVLGVVLAPARNELWSGTGSTAFKADRTGRRPIACRPVPATGAVAMTSRSHRNPEAMDKWLEQYPGATLDFAGSSLKFCLVAEGAADLYPRFGPTCEWDIAAASAVLLAAGGSVATFDGAAMAYGKAPRFLNPDFIAKGRG</sequence>
<dbReference type="OrthoDB" id="9785695at2"/>
<evidence type="ECO:0000256" key="8">
    <source>
        <dbReference type="ARBA" id="ARBA00023136"/>
    </source>
</evidence>
<dbReference type="PANTHER" id="PTHR43028">
    <property type="entry name" value="3'(2'),5'-BISPHOSPHATE NUCLEOTIDASE 1"/>
    <property type="match status" value="1"/>
</dbReference>
<evidence type="ECO:0000256" key="10">
    <source>
        <dbReference type="PIRSR" id="PIRSR600760-2"/>
    </source>
</evidence>
<evidence type="ECO:0000256" key="4">
    <source>
        <dbReference type="ARBA" id="ARBA00022519"/>
    </source>
</evidence>
<dbReference type="HAMAP" id="MF_02095">
    <property type="entry name" value="CysQ"/>
    <property type="match status" value="1"/>
</dbReference>
<dbReference type="PANTHER" id="PTHR43028:SF5">
    <property type="entry name" value="3'(2'),5'-BISPHOSPHATE NUCLEOTIDASE 1"/>
    <property type="match status" value="1"/>
</dbReference>
<name>M2YB45_9PROT</name>
<feature type="binding site" evidence="9">
    <location>
        <position position="71"/>
    </location>
    <ligand>
        <name>Mg(2+)</name>
        <dbReference type="ChEBI" id="CHEBI:18420"/>
        <label>1</label>
    </ligand>
</feature>
<comment type="function">
    <text evidence="9">Converts adenosine-3',5'-bisphosphate (PAP) to AMP.</text>
</comment>
<dbReference type="Proteomes" id="UP000011744">
    <property type="component" value="Unassembled WGS sequence"/>
</dbReference>
<comment type="catalytic activity">
    <reaction evidence="1 9">
        <text>adenosine 3',5'-bisphosphate + H2O = AMP + phosphate</text>
        <dbReference type="Rhea" id="RHEA:10040"/>
        <dbReference type="ChEBI" id="CHEBI:15377"/>
        <dbReference type="ChEBI" id="CHEBI:43474"/>
        <dbReference type="ChEBI" id="CHEBI:58343"/>
        <dbReference type="ChEBI" id="CHEBI:456215"/>
        <dbReference type="EC" id="3.1.3.7"/>
    </reaction>
</comment>
<dbReference type="eggNOG" id="COG1218">
    <property type="taxonomic scope" value="Bacteria"/>
</dbReference>
<comment type="similarity">
    <text evidence="2 9">Belongs to the inositol monophosphatase superfamily. CysQ family.</text>
</comment>